<proteinExistence type="predicted"/>
<protein>
    <submittedName>
        <fullName evidence="1">Uncharacterized protein</fullName>
    </submittedName>
</protein>
<dbReference type="AlphaFoldDB" id="A0A813D0K5"/>
<accession>A0A813D0K5</accession>
<dbReference type="OrthoDB" id="339900at2759"/>
<reference evidence="1" key="1">
    <citation type="submission" date="2021-02" db="EMBL/GenBank/DDBJ databases">
        <authorList>
            <person name="Dougan E. K."/>
            <person name="Rhodes N."/>
            <person name="Thang M."/>
            <person name="Chan C."/>
        </authorList>
    </citation>
    <scope>NUCLEOTIDE SEQUENCE</scope>
</reference>
<sequence length="116" mass="12289">DLTPFLAWLADGQEHNVTLQVFGNNPGGFWILDGVLLLRHGNVGTAISGGAVEVLQAGLPQVTQLARNESGSVSSVQTMRGLHSYHVRGNLSLAGGSVLESEVKGELAAWSRNRDL</sequence>
<dbReference type="EMBL" id="CAJNNV010000200">
    <property type="protein sequence ID" value="CAE8581784.1"/>
    <property type="molecule type" value="Genomic_DNA"/>
</dbReference>
<dbReference type="Proteomes" id="UP000654075">
    <property type="component" value="Unassembled WGS sequence"/>
</dbReference>
<feature type="non-terminal residue" evidence="1">
    <location>
        <position position="1"/>
    </location>
</feature>
<evidence type="ECO:0000313" key="1">
    <source>
        <dbReference type="EMBL" id="CAE8581784.1"/>
    </source>
</evidence>
<keyword evidence="2" id="KW-1185">Reference proteome</keyword>
<evidence type="ECO:0000313" key="2">
    <source>
        <dbReference type="Proteomes" id="UP000654075"/>
    </source>
</evidence>
<gene>
    <name evidence="1" type="ORF">PGLA1383_LOCUS796</name>
</gene>
<feature type="non-terminal residue" evidence="1">
    <location>
        <position position="116"/>
    </location>
</feature>
<name>A0A813D0K5_POLGL</name>
<comment type="caution">
    <text evidence="1">The sequence shown here is derived from an EMBL/GenBank/DDBJ whole genome shotgun (WGS) entry which is preliminary data.</text>
</comment>
<organism evidence="1 2">
    <name type="scientific">Polarella glacialis</name>
    <name type="common">Dinoflagellate</name>
    <dbReference type="NCBI Taxonomy" id="89957"/>
    <lineage>
        <taxon>Eukaryota</taxon>
        <taxon>Sar</taxon>
        <taxon>Alveolata</taxon>
        <taxon>Dinophyceae</taxon>
        <taxon>Suessiales</taxon>
        <taxon>Suessiaceae</taxon>
        <taxon>Polarella</taxon>
    </lineage>
</organism>